<keyword evidence="5" id="KW-1133">Transmembrane helix</keyword>
<dbReference type="InterPro" id="IPR003782">
    <property type="entry name" value="SCO1/SenC"/>
</dbReference>
<keyword evidence="5" id="KW-0472">Membrane</keyword>
<evidence type="ECO:0000313" key="7">
    <source>
        <dbReference type="EMBL" id="EOR93423.1"/>
    </source>
</evidence>
<dbReference type="AlphaFoldDB" id="R9GNX1"/>
<feature type="transmembrane region" description="Helical" evidence="5">
    <location>
        <begin position="400"/>
        <end position="420"/>
    </location>
</feature>
<keyword evidence="5 7" id="KW-0812">Transmembrane</keyword>
<evidence type="ECO:0000256" key="1">
    <source>
        <dbReference type="ARBA" id="ARBA00010996"/>
    </source>
</evidence>
<feature type="binding site" evidence="3">
    <location>
        <position position="264"/>
    </location>
    <ligand>
        <name>Cu cation</name>
        <dbReference type="ChEBI" id="CHEBI:23378"/>
    </ligand>
</feature>
<keyword evidence="8" id="KW-1185">Reference proteome</keyword>
<keyword evidence="3" id="KW-0479">Metal-binding</keyword>
<dbReference type="RefSeq" id="WP_016196730.1">
    <property type="nucleotide sequence ID" value="NZ_AQPN01000116.1"/>
</dbReference>
<gene>
    <name evidence="7" type="ORF">ADIARSV_3502</name>
</gene>
<keyword evidence="2 3" id="KW-0186">Copper</keyword>
<dbReference type="STRING" id="1150600.ADIARSV_3502"/>
<comment type="caution">
    <text evidence="7">The sequence shown here is derived from an EMBL/GenBank/DDBJ whole genome shotgun (WGS) entry which is preliminary data.</text>
</comment>
<dbReference type="PROSITE" id="PS51352">
    <property type="entry name" value="THIOREDOXIN_2"/>
    <property type="match status" value="1"/>
</dbReference>
<dbReference type="Proteomes" id="UP000014174">
    <property type="component" value="Unassembled WGS sequence"/>
</dbReference>
<feature type="domain" description="Thioredoxin" evidence="6">
    <location>
        <begin position="219"/>
        <end position="386"/>
    </location>
</feature>
<protein>
    <submittedName>
        <fullName evidence="7">Transmembrane protein</fullName>
    </submittedName>
</protein>
<dbReference type="SUPFAM" id="SSF52833">
    <property type="entry name" value="Thioredoxin-like"/>
    <property type="match status" value="1"/>
</dbReference>
<sequence>MMPFSDTMPAPEHFNKDTPEEEIAEFVNTIQKFPNRRKLLVDLLSERHPLYQDRGANQVIRIRGYILANFETVGLPKSAILYVLQELENGIDVYTVAAAAKALRGMDPPSKQLVPFLLKAIRNIRDMDDAVTFEMYKPDGSMVNYTTALKELFLTLSWLGAYAQDAVASLEQMSLGTEFYASTELKSEIEQTIQCIRGDVREINSSCCSISFDMDVNSKSSGSNIRKVVLEDQNKESFRFNQFFKGTPTLVAFFYTRCNNPNKCSATITRLVQLRRTLEADGIQKLVKTVAITYDPEYDIASRLKVYGENRRFVFDINNRFLRADPDSYTALRKYFSLGVNYSGSIVNQHRIELYLLDQHGKVIRSFTHLKWEENEVLDAVKNAISNATKPVLFQYYRNFIIKTFGDFLSVIPSLIVAFFPKCPICWAVYLSMFGVAGLNTIPYSPWLLPVFCGVMGINLFTLFLNAKRRNGLLPFYISVVGALFILFLGLIFKIKLALYLGVSLVFIGALLNSLSFRLYSTIVGKLKFGFRL</sequence>
<name>R9GNX1_9SPHI</name>
<evidence type="ECO:0000256" key="4">
    <source>
        <dbReference type="PIRSR" id="PIRSR603782-2"/>
    </source>
</evidence>
<proteinExistence type="inferred from homology"/>
<feature type="disulfide bond" description="Redox-active" evidence="4">
    <location>
        <begin position="258"/>
        <end position="264"/>
    </location>
</feature>
<dbReference type="EMBL" id="AQPN01000116">
    <property type="protein sequence ID" value="EOR93423.1"/>
    <property type="molecule type" value="Genomic_DNA"/>
</dbReference>
<dbReference type="eggNOG" id="COG1999">
    <property type="taxonomic scope" value="Bacteria"/>
</dbReference>
<dbReference type="InterPro" id="IPR036249">
    <property type="entry name" value="Thioredoxin-like_sf"/>
</dbReference>
<feature type="transmembrane region" description="Helical" evidence="5">
    <location>
        <begin position="499"/>
        <end position="520"/>
    </location>
</feature>
<dbReference type="Gene3D" id="3.40.30.10">
    <property type="entry name" value="Glutaredoxin"/>
    <property type="match status" value="1"/>
</dbReference>
<dbReference type="Pfam" id="PF02630">
    <property type="entry name" value="SCO1-SenC"/>
    <property type="match status" value="1"/>
</dbReference>
<reference evidence="7 8" key="1">
    <citation type="journal article" date="2013" name="Genome Announc.">
        <title>Draft Genome Sequence of Arcticibacter svalbardensis Strain MN12-7T, a Member of the Family Sphingobacteriaceae Isolated from an Arctic Soil Sample.</title>
        <authorList>
            <person name="Shivaji S."/>
            <person name="Ara S."/>
            <person name="Prasad S."/>
            <person name="Manasa B.P."/>
            <person name="Begum Z."/>
            <person name="Singh A."/>
            <person name="Kumar Pinnaka A."/>
        </authorList>
    </citation>
    <scope>NUCLEOTIDE SEQUENCE [LARGE SCALE GENOMIC DNA]</scope>
    <source>
        <strain evidence="7 8">MN12-7</strain>
    </source>
</reference>
<feature type="transmembrane region" description="Helical" evidence="5">
    <location>
        <begin position="474"/>
        <end position="493"/>
    </location>
</feature>
<accession>R9GNX1</accession>
<evidence type="ECO:0000256" key="3">
    <source>
        <dbReference type="PIRSR" id="PIRSR603782-1"/>
    </source>
</evidence>
<evidence type="ECO:0000259" key="6">
    <source>
        <dbReference type="PROSITE" id="PS51352"/>
    </source>
</evidence>
<keyword evidence="4" id="KW-1015">Disulfide bond</keyword>
<feature type="binding site" evidence="3">
    <location>
        <position position="350"/>
    </location>
    <ligand>
        <name>Cu cation</name>
        <dbReference type="ChEBI" id="CHEBI:23378"/>
    </ligand>
</feature>
<dbReference type="InterPro" id="IPR013766">
    <property type="entry name" value="Thioredoxin_domain"/>
</dbReference>
<evidence type="ECO:0000313" key="8">
    <source>
        <dbReference type="Proteomes" id="UP000014174"/>
    </source>
</evidence>
<evidence type="ECO:0000256" key="2">
    <source>
        <dbReference type="ARBA" id="ARBA00023008"/>
    </source>
</evidence>
<dbReference type="CDD" id="cd02968">
    <property type="entry name" value="SCO"/>
    <property type="match status" value="1"/>
</dbReference>
<comment type="similarity">
    <text evidence="1">Belongs to the SCO1/2 family.</text>
</comment>
<dbReference type="GO" id="GO:0046872">
    <property type="term" value="F:metal ion binding"/>
    <property type="evidence" value="ECO:0007669"/>
    <property type="project" value="UniProtKB-KW"/>
</dbReference>
<feature type="transmembrane region" description="Helical" evidence="5">
    <location>
        <begin position="448"/>
        <end position="467"/>
    </location>
</feature>
<dbReference type="OrthoDB" id="668512at2"/>
<organism evidence="7 8">
    <name type="scientific">Arcticibacter svalbardensis MN12-7</name>
    <dbReference type="NCBI Taxonomy" id="1150600"/>
    <lineage>
        <taxon>Bacteria</taxon>
        <taxon>Pseudomonadati</taxon>
        <taxon>Bacteroidota</taxon>
        <taxon>Sphingobacteriia</taxon>
        <taxon>Sphingobacteriales</taxon>
        <taxon>Sphingobacteriaceae</taxon>
        <taxon>Arcticibacter</taxon>
    </lineage>
</organism>
<feature type="binding site" evidence="3">
    <location>
        <position position="258"/>
    </location>
    <ligand>
        <name>Cu cation</name>
        <dbReference type="ChEBI" id="CHEBI:23378"/>
    </ligand>
</feature>
<evidence type="ECO:0000256" key="5">
    <source>
        <dbReference type="SAM" id="Phobius"/>
    </source>
</evidence>